<dbReference type="SFLD" id="SFLDG01135">
    <property type="entry name" value="C1.5.6:_HAD__Beta-PGM__Phospha"/>
    <property type="match status" value="1"/>
</dbReference>
<dbReference type="InterPro" id="IPR023198">
    <property type="entry name" value="PGP-like_dom2"/>
</dbReference>
<dbReference type="GO" id="GO:0008967">
    <property type="term" value="F:phosphoglycolate phosphatase activity"/>
    <property type="evidence" value="ECO:0007669"/>
    <property type="project" value="TreeGrafter"/>
</dbReference>
<evidence type="ECO:0008006" key="4">
    <source>
        <dbReference type="Google" id="ProtNLM"/>
    </source>
</evidence>
<dbReference type="NCBIfam" id="TIGR01549">
    <property type="entry name" value="HAD-SF-IA-v1"/>
    <property type="match status" value="1"/>
</dbReference>
<dbReference type="InterPro" id="IPR036412">
    <property type="entry name" value="HAD-like_sf"/>
</dbReference>
<dbReference type="GO" id="GO:0006281">
    <property type="term" value="P:DNA repair"/>
    <property type="evidence" value="ECO:0007669"/>
    <property type="project" value="TreeGrafter"/>
</dbReference>
<dbReference type="InterPro" id="IPR050155">
    <property type="entry name" value="HAD-like_hydrolase_sf"/>
</dbReference>
<evidence type="ECO:0000313" key="2">
    <source>
        <dbReference type="EMBL" id="PUA33179.1"/>
    </source>
</evidence>
<evidence type="ECO:0000256" key="1">
    <source>
        <dbReference type="ARBA" id="ARBA00007958"/>
    </source>
</evidence>
<dbReference type="AlphaFoldDB" id="A0A2R7Y787"/>
<protein>
    <recommendedName>
        <fullName evidence="4">HAD family hydrolase</fullName>
    </recommendedName>
</protein>
<dbReference type="Pfam" id="PF13419">
    <property type="entry name" value="HAD_2"/>
    <property type="match status" value="1"/>
</dbReference>
<dbReference type="InterPro" id="IPR023214">
    <property type="entry name" value="HAD_sf"/>
</dbReference>
<dbReference type="Proteomes" id="UP000244093">
    <property type="component" value="Unassembled WGS sequence"/>
</dbReference>
<dbReference type="Gene3D" id="3.40.50.1000">
    <property type="entry name" value="HAD superfamily/HAD-like"/>
    <property type="match status" value="1"/>
</dbReference>
<sequence length="212" mass="23223">MPARVKGVIFDLDGTLVDSVDLHVSTWVEAGRVFGVEVDPKKVRGFVGMSAEDIAKTLVKDEGLALRLARFKRKLYLSRVNEVKLYSEVPEVLSRLKFECKVSVGVASSTNVETIEAVLNAVGIRNYVDVVVGSDIVGKGKPDPETFVLAIKKLNLTFSEAVVVGDTEYDVLPAKEIGSIAVLVCRGTCKNTRVAPDYVVYDLRELFNIIEC</sequence>
<reference evidence="2 3" key="1">
    <citation type="journal article" date="2018" name="Syst. Appl. Microbiol.">
        <title>A new symbiotic nanoarchaeote (Candidatus Nanoclepta minutus) and its host (Zestosphaera tikiterensis gen. nov., sp. nov.) from a New Zealand hot spring.</title>
        <authorList>
            <person name="St John E."/>
            <person name="Liu Y."/>
            <person name="Podar M."/>
            <person name="Stott M.B."/>
            <person name="Meneghin J."/>
            <person name="Chen Z."/>
            <person name="Lagutin K."/>
            <person name="Mitchell K."/>
            <person name="Reysenbach A.L."/>
        </authorList>
    </citation>
    <scope>NUCLEOTIDE SEQUENCE [LARGE SCALE GENOMIC DNA]</scope>
    <source>
        <strain evidence="2">NZ3</strain>
    </source>
</reference>
<dbReference type="PANTHER" id="PTHR43434:SF1">
    <property type="entry name" value="PHOSPHOGLYCOLATE PHOSPHATASE"/>
    <property type="match status" value="1"/>
</dbReference>
<comment type="caution">
    <text evidence="2">The sequence shown here is derived from an EMBL/GenBank/DDBJ whole genome shotgun (WGS) entry which is preliminary data.</text>
</comment>
<dbReference type="Gene3D" id="1.10.150.240">
    <property type="entry name" value="Putative phosphatase, domain 2"/>
    <property type="match status" value="1"/>
</dbReference>
<dbReference type="NCBIfam" id="TIGR01509">
    <property type="entry name" value="HAD-SF-IA-v3"/>
    <property type="match status" value="1"/>
</dbReference>
<proteinExistence type="inferred from homology"/>
<accession>A0A2R7Y787</accession>
<dbReference type="EMBL" id="NBVN01000002">
    <property type="protein sequence ID" value="PUA33179.1"/>
    <property type="molecule type" value="Genomic_DNA"/>
</dbReference>
<dbReference type="InterPro" id="IPR041492">
    <property type="entry name" value="HAD_2"/>
</dbReference>
<evidence type="ECO:0000313" key="3">
    <source>
        <dbReference type="Proteomes" id="UP000244093"/>
    </source>
</evidence>
<dbReference type="SUPFAM" id="SSF56784">
    <property type="entry name" value="HAD-like"/>
    <property type="match status" value="1"/>
</dbReference>
<gene>
    <name evidence="2" type="ORF">B7O98_01725</name>
</gene>
<dbReference type="PANTHER" id="PTHR43434">
    <property type="entry name" value="PHOSPHOGLYCOLATE PHOSPHATASE"/>
    <property type="match status" value="1"/>
</dbReference>
<dbReference type="InterPro" id="IPR006439">
    <property type="entry name" value="HAD-SF_hydro_IA"/>
</dbReference>
<name>A0A2R7Y787_9CREN</name>
<organism evidence="2 3">
    <name type="scientific">Zestosphaera tikiterensis</name>
    <dbReference type="NCBI Taxonomy" id="1973259"/>
    <lineage>
        <taxon>Archaea</taxon>
        <taxon>Thermoproteota</taxon>
        <taxon>Thermoprotei</taxon>
        <taxon>Desulfurococcales</taxon>
        <taxon>Desulfurococcaceae</taxon>
        <taxon>Zestosphaera</taxon>
    </lineage>
</organism>
<dbReference type="SFLD" id="SFLDG01129">
    <property type="entry name" value="C1.5:_HAD__Beta-PGM__Phosphata"/>
    <property type="match status" value="1"/>
</dbReference>
<comment type="similarity">
    <text evidence="1">Belongs to the HAD-like hydrolase superfamily.</text>
</comment>
<dbReference type="SFLD" id="SFLDS00003">
    <property type="entry name" value="Haloacid_Dehalogenase"/>
    <property type="match status" value="1"/>
</dbReference>